<accession>A0ABP7MTD5</accession>
<evidence type="ECO:0000313" key="3">
    <source>
        <dbReference type="EMBL" id="GAA3929840.1"/>
    </source>
</evidence>
<comment type="caution">
    <text evidence="3">The sequence shown here is derived from an EMBL/GenBank/DDBJ whole genome shotgun (WGS) entry which is preliminary data.</text>
</comment>
<keyword evidence="2" id="KW-0812">Transmembrane</keyword>
<organism evidence="3 4">
    <name type="scientific">Streptomyces gulbargensis</name>
    <dbReference type="NCBI Taxonomy" id="364901"/>
    <lineage>
        <taxon>Bacteria</taxon>
        <taxon>Bacillati</taxon>
        <taxon>Actinomycetota</taxon>
        <taxon>Actinomycetes</taxon>
        <taxon>Kitasatosporales</taxon>
        <taxon>Streptomycetaceae</taxon>
        <taxon>Streptomyces</taxon>
    </lineage>
</organism>
<keyword evidence="2" id="KW-0472">Membrane</keyword>
<dbReference type="Proteomes" id="UP001501000">
    <property type="component" value="Unassembled WGS sequence"/>
</dbReference>
<feature type="region of interest" description="Disordered" evidence="1">
    <location>
        <begin position="29"/>
        <end position="48"/>
    </location>
</feature>
<evidence type="ECO:0000313" key="4">
    <source>
        <dbReference type="Proteomes" id="UP001501000"/>
    </source>
</evidence>
<dbReference type="EMBL" id="BAABAJ010000014">
    <property type="protein sequence ID" value="GAA3929840.1"/>
    <property type="molecule type" value="Genomic_DNA"/>
</dbReference>
<keyword evidence="2" id="KW-1133">Transmembrane helix</keyword>
<evidence type="ECO:0008006" key="5">
    <source>
        <dbReference type="Google" id="ProtNLM"/>
    </source>
</evidence>
<keyword evidence="4" id="KW-1185">Reference proteome</keyword>
<dbReference type="RefSeq" id="WP_345285348.1">
    <property type="nucleotide sequence ID" value="NZ_BAABAJ010000014.1"/>
</dbReference>
<proteinExistence type="predicted"/>
<reference evidence="4" key="1">
    <citation type="journal article" date="2019" name="Int. J. Syst. Evol. Microbiol.">
        <title>The Global Catalogue of Microorganisms (GCM) 10K type strain sequencing project: providing services to taxonomists for standard genome sequencing and annotation.</title>
        <authorList>
            <consortium name="The Broad Institute Genomics Platform"/>
            <consortium name="The Broad Institute Genome Sequencing Center for Infectious Disease"/>
            <person name="Wu L."/>
            <person name="Ma J."/>
        </authorList>
    </citation>
    <scope>NUCLEOTIDE SEQUENCE [LARGE SCALE GENOMIC DNA]</scope>
    <source>
        <strain evidence="4">JCM 16956</strain>
    </source>
</reference>
<evidence type="ECO:0000256" key="1">
    <source>
        <dbReference type="SAM" id="MobiDB-lite"/>
    </source>
</evidence>
<protein>
    <recommendedName>
        <fullName evidence="5">Cellulase</fullName>
    </recommendedName>
</protein>
<gene>
    <name evidence="3" type="ORF">GCM10022244_43530</name>
</gene>
<evidence type="ECO:0000256" key="2">
    <source>
        <dbReference type="SAM" id="Phobius"/>
    </source>
</evidence>
<feature type="transmembrane region" description="Helical" evidence="2">
    <location>
        <begin position="54"/>
        <end position="75"/>
    </location>
</feature>
<feature type="region of interest" description="Disordered" evidence="1">
    <location>
        <begin position="79"/>
        <end position="122"/>
    </location>
</feature>
<name>A0ABP7MTD5_9ACTN</name>
<sequence>MTPRTTPYEEERRAATEERLRAALTARAALVTPHGLRPGMPPQGPEHGFRRRRALAFAVLGAAAAAVAVCLWALLPADRPSPAPAPVRPEGPPAVTGPPPPRPATPIPLAPEPLPDTPAVRP</sequence>